<evidence type="ECO:0000313" key="2">
    <source>
        <dbReference type="Proteomes" id="UP001482620"/>
    </source>
</evidence>
<keyword evidence="2" id="KW-1185">Reference proteome</keyword>
<comment type="caution">
    <text evidence="1">The sequence shown here is derived from an EMBL/GenBank/DDBJ whole genome shotgun (WGS) entry which is preliminary data.</text>
</comment>
<dbReference type="Proteomes" id="UP001482620">
    <property type="component" value="Unassembled WGS sequence"/>
</dbReference>
<evidence type="ECO:0000313" key="1">
    <source>
        <dbReference type="EMBL" id="MEQ2253346.1"/>
    </source>
</evidence>
<protein>
    <submittedName>
        <fullName evidence="1">Uncharacterized protein</fullName>
    </submittedName>
</protein>
<reference evidence="1 2" key="1">
    <citation type="submission" date="2021-06" db="EMBL/GenBank/DDBJ databases">
        <authorList>
            <person name="Palmer J.M."/>
        </authorList>
    </citation>
    <scope>NUCLEOTIDE SEQUENCE [LARGE SCALE GENOMIC DNA]</scope>
    <source>
        <strain evidence="2">if_2019</strain>
        <tissue evidence="1">Muscle</tissue>
    </source>
</reference>
<dbReference type="EMBL" id="JAHRIQ010097448">
    <property type="protein sequence ID" value="MEQ2253346.1"/>
    <property type="molecule type" value="Genomic_DNA"/>
</dbReference>
<name>A0ABV0V8B4_9TELE</name>
<proteinExistence type="predicted"/>
<gene>
    <name evidence="1" type="ORF">ILYODFUR_031131</name>
</gene>
<sequence>MHTTTTCINTTFERVEVGLGSFPTLVCCLLSGVGGWERERAFWSGSGLGLRFRSWGLSGAGAGSSALSGLFGLPWISVPGFGARSVGWGANPPARGFWPGGVQC</sequence>
<organism evidence="1 2">
    <name type="scientific">Ilyodon furcidens</name>
    <name type="common">goldbreast splitfin</name>
    <dbReference type="NCBI Taxonomy" id="33524"/>
    <lineage>
        <taxon>Eukaryota</taxon>
        <taxon>Metazoa</taxon>
        <taxon>Chordata</taxon>
        <taxon>Craniata</taxon>
        <taxon>Vertebrata</taxon>
        <taxon>Euteleostomi</taxon>
        <taxon>Actinopterygii</taxon>
        <taxon>Neopterygii</taxon>
        <taxon>Teleostei</taxon>
        <taxon>Neoteleostei</taxon>
        <taxon>Acanthomorphata</taxon>
        <taxon>Ovalentaria</taxon>
        <taxon>Atherinomorphae</taxon>
        <taxon>Cyprinodontiformes</taxon>
        <taxon>Goodeidae</taxon>
        <taxon>Ilyodon</taxon>
    </lineage>
</organism>
<accession>A0ABV0V8B4</accession>